<keyword evidence="1" id="KW-1133">Transmembrane helix</keyword>
<reference evidence="2 3" key="1">
    <citation type="submission" date="2021-06" db="EMBL/GenBank/DDBJ databases">
        <title>Whole genome sequences of Flavobacterium sp. KK2020170 and assembly.</title>
        <authorList>
            <person name="Kitahara K."/>
            <person name="Miyoshi S."/>
            <person name="Uesaka K."/>
        </authorList>
    </citation>
    <scope>NUCLEOTIDE SEQUENCE [LARGE SCALE GENOMIC DNA]</scope>
    <source>
        <strain evidence="2 3">KK2020170</strain>
    </source>
</reference>
<feature type="transmembrane region" description="Helical" evidence="1">
    <location>
        <begin position="159"/>
        <end position="179"/>
    </location>
</feature>
<name>A0ABM7S580_9FLAO</name>
<evidence type="ECO:0000313" key="2">
    <source>
        <dbReference type="EMBL" id="BCY28576.1"/>
    </source>
</evidence>
<evidence type="ECO:0000256" key="1">
    <source>
        <dbReference type="SAM" id="Phobius"/>
    </source>
</evidence>
<evidence type="ECO:0000313" key="3">
    <source>
        <dbReference type="Proteomes" id="UP000825258"/>
    </source>
</evidence>
<sequence>MDSLSQIVLGAATFALVKDKEIGKKAMLYGAILGTIPDLDVLLNPFFTDIQQYAIHRAFSHSIFFLFPLSLIFGIWFHKKYKTPYFGWFWASFLALFTHPLLDICTTYGTRILYPFSKEFYSLNNVFVVDPLYTIWLLIACIVLLILKKDNSFRKKIIATSLTISTLYLVWGLVIRTFIYNEFTEKLNSENILFSKLTVTPTPFNTFYWQVVVKTDDGYYISDYSLLDSNHKMELIYVQNDESIIRKIKADKSLEPFVNFSQDFAYARFENGIEKVSVLKFGVFLNKDKQPELFFPLCKNENGDYFIDKNISYSLDEASKSIWKRIKGN</sequence>
<dbReference type="RefSeq" id="WP_221257697.1">
    <property type="nucleotide sequence ID" value="NZ_AP024749.1"/>
</dbReference>
<proteinExistence type="predicted"/>
<feature type="transmembrane region" description="Helical" evidence="1">
    <location>
        <begin position="85"/>
        <end position="102"/>
    </location>
</feature>
<gene>
    <name evidence="2" type="ORF">KK2020170_14440</name>
</gene>
<dbReference type="PANTHER" id="PTHR40031:SF1">
    <property type="entry name" value="MEMBRANE-BOUND METAL-DEPENDENT HYDROLASE"/>
    <property type="match status" value="1"/>
</dbReference>
<keyword evidence="1" id="KW-0472">Membrane</keyword>
<accession>A0ABM7S580</accession>
<keyword evidence="1" id="KW-0812">Transmembrane</keyword>
<dbReference type="InterPro" id="IPR007404">
    <property type="entry name" value="YdjM-like"/>
</dbReference>
<protein>
    <submittedName>
        <fullName evidence="2">Membrane protein</fullName>
    </submittedName>
</protein>
<feature type="transmembrane region" description="Helical" evidence="1">
    <location>
        <begin position="122"/>
        <end position="147"/>
    </location>
</feature>
<dbReference type="Pfam" id="PF04307">
    <property type="entry name" value="YdjM"/>
    <property type="match status" value="1"/>
</dbReference>
<dbReference type="PANTHER" id="PTHR40031">
    <property type="entry name" value="HYPOTHETICAL MEMBRANE SPANNING PROTEIN"/>
    <property type="match status" value="1"/>
</dbReference>
<dbReference type="InterPro" id="IPR053170">
    <property type="entry name" value="Transcription_regulator"/>
</dbReference>
<dbReference type="Proteomes" id="UP000825258">
    <property type="component" value="Chromosome"/>
</dbReference>
<organism evidence="2 3">
    <name type="scientific">Flavobacterium okayamense</name>
    <dbReference type="NCBI Taxonomy" id="2830782"/>
    <lineage>
        <taxon>Bacteria</taxon>
        <taxon>Pseudomonadati</taxon>
        <taxon>Bacteroidota</taxon>
        <taxon>Flavobacteriia</taxon>
        <taxon>Flavobacteriales</taxon>
        <taxon>Flavobacteriaceae</taxon>
        <taxon>Flavobacterium</taxon>
    </lineage>
</organism>
<keyword evidence="3" id="KW-1185">Reference proteome</keyword>
<dbReference type="EMBL" id="AP024749">
    <property type="protein sequence ID" value="BCY28576.1"/>
    <property type="molecule type" value="Genomic_DNA"/>
</dbReference>
<feature type="transmembrane region" description="Helical" evidence="1">
    <location>
        <begin position="59"/>
        <end position="78"/>
    </location>
</feature>